<dbReference type="EMBL" id="NEVH01024534">
    <property type="protein sequence ID" value="PNF16925.1"/>
    <property type="molecule type" value="Genomic_DNA"/>
</dbReference>
<keyword evidence="3" id="KW-0862">Zinc</keyword>
<comment type="caution">
    <text evidence="7">The sequence shown here is derived from an EMBL/GenBank/DDBJ whole genome shotgun (WGS) entry which is preliminary data.</text>
</comment>
<keyword evidence="2 4" id="KW-0863">Zinc-finger</keyword>
<feature type="region of interest" description="Disordered" evidence="5">
    <location>
        <begin position="213"/>
        <end position="239"/>
    </location>
</feature>
<organism evidence="7 8">
    <name type="scientific">Cryptotermes secundus</name>
    <dbReference type="NCBI Taxonomy" id="105785"/>
    <lineage>
        <taxon>Eukaryota</taxon>
        <taxon>Metazoa</taxon>
        <taxon>Ecdysozoa</taxon>
        <taxon>Arthropoda</taxon>
        <taxon>Hexapoda</taxon>
        <taxon>Insecta</taxon>
        <taxon>Pterygota</taxon>
        <taxon>Neoptera</taxon>
        <taxon>Polyneoptera</taxon>
        <taxon>Dictyoptera</taxon>
        <taxon>Blattodea</taxon>
        <taxon>Blattoidea</taxon>
        <taxon>Termitoidae</taxon>
        <taxon>Kalotermitidae</taxon>
        <taxon>Cryptotermitinae</taxon>
        <taxon>Cryptotermes</taxon>
    </lineage>
</organism>
<dbReference type="GO" id="GO:0043161">
    <property type="term" value="P:proteasome-mediated ubiquitin-dependent protein catabolic process"/>
    <property type="evidence" value="ECO:0007669"/>
    <property type="project" value="TreeGrafter"/>
</dbReference>
<dbReference type="Proteomes" id="UP000235965">
    <property type="component" value="Unassembled WGS sequence"/>
</dbReference>
<gene>
    <name evidence="7" type="ORF">B7P43_G04206</name>
</gene>
<dbReference type="OrthoDB" id="4788989at2759"/>
<evidence type="ECO:0000256" key="2">
    <source>
        <dbReference type="ARBA" id="ARBA00022771"/>
    </source>
</evidence>
<dbReference type="GO" id="GO:0005737">
    <property type="term" value="C:cytoplasm"/>
    <property type="evidence" value="ECO:0007669"/>
    <property type="project" value="TreeGrafter"/>
</dbReference>
<dbReference type="UniPathway" id="UPA00143"/>
<evidence type="ECO:0000259" key="6">
    <source>
        <dbReference type="PROSITE" id="PS51081"/>
    </source>
</evidence>
<reference evidence="7 8" key="1">
    <citation type="submission" date="2017-12" db="EMBL/GenBank/DDBJ databases">
        <title>Hemimetabolous genomes reveal molecular basis of termite eusociality.</title>
        <authorList>
            <person name="Harrison M.C."/>
            <person name="Jongepier E."/>
            <person name="Robertson H.M."/>
            <person name="Arning N."/>
            <person name="Bitard-Feildel T."/>
            <person name="Chao H."/>
            <person name="Childers C.P."/>
            <person name="Dinh H."/>
            <person name="Doddapaneni H."/>
            <person name="Dugan S."/>
            <person name="Gowin J."/>
            <person name="Greiner C."/>
            <person name="Han Y."/>
            <person name="Hu H."/>
            <person name="Hughes D.S.T."/>
            <person name="Huylmans A.-K."/>
            <person name="Kemena C."/>
            <person name="Kremer L.P.M."/>
            <person name="Lee S.L."/>
            <person name="Lopez-Ezquerra A."/>
            <person name="Mallet L."/>
            <person name="Monroy-Kuhn J.M."/>
            <person name="Moser A."/>
            <person name="Murali S.C."/>
            <person name="Muzny D.M."/>
            <person name="Otani S."/>
            <person name="Piulachs M.-D."/>
            <person name="Poelchau M."/>
            <person name="Qu J."/>
            <person name="Schaub F."/>
            <person name="Wada-Katsumata A."/>
            <person name="Worley K.C."/>
            <person name="Xie Q."/>
            <person name="Ylla G."/>
            <person name="Poulsen M."/>
            <person name="Gibbs R.A."/>
            <person name="Schal C."/>
            <person name="Richards S."/>
            <person name="Belles X."/>
            <person name="Korb J."/>
            <person name="Bornberg-Bauer E."/>
        </authorList>
    </citation>
    <scope>NUCLEOTIDE SEQUENCE [LARGE SCALE GENOMIC DNA]</scope>
    <source>
        <tissue evidence="7">Whole body</tissue>
    </source>
</reference>
<dbReference type="GO" id="GO:0061630">
    <property type="term" value="F:ubiquitin protein ligase activity"/>
    <property type="evidence" value="ECO:0007669"/>
    <property type="project" value="TreeGrafter"/>
</dbReference>
<dbReference type="GO" id="GO:0008270">
    <property type="term" value="F:zinc ion binding"/>
    <property type="evidence" value="ECO:0007669"/>
    <property type="project" value="UniProtKB-KW"/>
</dbReference>
<dbReference type="STRING" id="105785.A0A2J7PKS0"/>
<keyword evidence="1" id="KW-0479">Metal-binding</keyword>
<dbReference type="PANTHER" id="PTHR45877">
    <property type="entry name" value="E3 UBIQUITIN-PROTEIN LIGASE SIAH2"/>
    <property type="match status" value="1"/>
</dbReference>
<name>A0A2J7PKS0_9NEOP</name>
<evidence type="ECO:0000256" key="4">
    <source>
        <dbReference type="PROSITE-ProRule" id="PRU00455"/>
    </source>
</evidence>
<sequence length="503" mass="56559">MGFFLCVPVEMDCETRDMSDFRLVTPWSPVSLATYNAGAAAAKCVPKPEPFKPKQVEKADDSSKEDEEGEEVNFLGVLWLRPYKMLRGRKRVVIGPGHIVPALIRVYLDNDQVIILDGSVGVVRGQVVVKAGQILPDRKLILGMRPKISVEGLLAIDQETLENTARNCGITKGKNPQYMTKKLVGVRAGLDALEERGNSAPVGYRTAVVQTKQVETGTPTNSPPNVSSAPQMPERSVSPDRVPNIKIFCENFQELLSKMVCPSCEEILTSPVQICVSGHSYCGKCLPLLTLCLICFKPLTKTQNRNVMKILSLASFNCPWNLIGCVAMMPLSAITEHYKYCHFMLLTCPASREKDTYCAWQGIKMNLPSHIKTHEHQQLSVAQPFLVDSCRVWPEKILRLFLLYEDEIFTYYRLVFEDTWYSMVHQVGLTRRKFESAFKLDGANGKDRIRMTVPVPVRDDESACSLFSGKCFRIPGNMIQHFIKHQYINLTIFLNDVTKSTNP</sequence>
<dbReference type="InterPro" id="IPR004162">
    <property type="entry name" value="SINA-like_animal"/>
</dbReference>
<protein>
    <recommendedName>
        <fullName evidence="6">SIAH-type domain-containing protein</fullName>
    </recommendedName>
</protein>
<dbReference type="PANTHER" id="PTHR45877:SF2">
    <property type="entry name" value="E3 UBIQUITIN-PROTEIN LIGASE SINA-RELATED"/>
    <property type="match status" value="1"/>
</dbReference>
<evidence type="ECO:0000256" key="5">
    <source>
        <dbReference type="SAM" id="MobiDB-lite"/>
    </source>
</evidence>
<dbReference type="InterPro" id="IPR013083">
    <property type="entry name" value="Znf_RING/FYVE/PHD"/>
</dbReference>
<feature type="compositionally biased region" description="Polar residues" evidence="5">
    <location>
        <begin position="213"/>
        <end position="230"/>
    </location>
</feature>
<evidence type="ECO:0000313" key="8">
    <source>
        <dbReference type="Proteomes" id="UP000235965"/>
    </source>
</evidence>
<dbReference type="Gene3D" id="3.30.40.10">
    <property type="entry name" value="Zinc/RING finger domain, C3HC4 (zinc finger)"/>
    <property type="match status" value="1"/>
</dbReference>
<dbReference type="InParanoid" id="A0A2J7PKS0"/>
<keyword evidence="8" id="KW-1185">Reference proteome</keyword>
<dbReference type="SUPFAM" id="SSF49599">
    <property type="entry name" value="TRAF domain-like"/>
    <property type="match status" value="1"/>
</dbReference>
<dbReference type="AlphaFoldDB" id="A0A2J7PKS0"/>
<dbReference type="InterPro" id="IPR013010">
    <property type="entry name" value="Znf_SIAH"/>
</dbReference>
<evidence type="ECO:0000256" key="1">
    <source>
        <dbReference type="ARBA" id="ARBA00022723"/>
    </source>
</evidence>
<evidence type="ECO:0000313" key="7">
    <source>
        <dbReference type="EMBL" id="PNF16925.1"/>
    </source>
</evidence>
<dbReference type="GO" id="GO:0031624">
    <property type="term" value="F:ubiquitin conjugating enzyme binding"/>
    <property type="evidence" value="ECO:0007669"/>
    <property type="project" value="TreeGrafter"/>
</dbReference>
<feature type="domain" description="SIAH-type" evidence="6">
    <location>
        <begin position="313"/>
        <end position="376"/>
    </location>
</feature>
<accession>A0A2J7PKS0</accession>
<dbReference type="GO" id="GO:0016567">
    <property type="term" value="P:protein ubiquitination"/>
    <property type="evidence" value="ECO:0007669"/>
    <property type="project" value="UniProtKB-UniPathway"/>
</dbReference>
<dbReference type="PROSITE" id="PS51081">
    <property type="entry name" value="ZF_SIAH"/>
    <property type="match status" value="1"/>
</dbReference>
<dbReference type="Pfam" id="PF21361">
    <property type="entry name" value="Sina_ZnF"/>
    <property type="match status" value="1"/>
</dbReference>
<proteinExistence type="predicted"/>
<evidence type="ECO:0000256" key="3">
    <source>
        <dbReference type="ARBA" id="ARBA00022833"/>
    </source>
</evidence>